<comment type="caution">
    <text evidence="7">The sequence shown here is derived from an EMBL/GenBank/DDBJ whole genome shotgun (WGS) entry which is preliminary data.</text>
</comment>
<keyword evidence="4" id="KW-1133">Transmembrane helix</keyword>
<feature type="domain" description="Thioester reductase (TE)" evidence="6">
    <location>
        <begin position="25"/>
        <end position="296"/>
    </location>
</feature>
<dbReference type="Pfam" id="PF07993">
    <property type="entry name" value="NAD_binding_4"/>
    <property type="match status" value="1"/>
</dbReference>
<dbReference type="GO" id="GO:0035336">
    <property type="term" value="P:long-chain fatty-acyl-CoA metabolic process"/>
    <property type="evidence" value="ECO:0007669"/>
    <property type="project" value="TreeGrafter"/>
</dbReference>
<proteinExistence type="inferred from homology"/>
<keyword evidence="4" id="KW-0812">Transmembrane</keyword>
<evidence type="ECO:0000256" key="4">
    <source>
        <dbReference type="RuleBase" id="RU363097"/>
    </source>
</evidence>
<dbReference type="PANTHER" id="PTHR11011:SF45">
    <property type="entry name" value="FATTY ACYL-COA REDUCTASE CG8306-RELATED"/>
    <property type="match status" value="1"/>
</dbReference>
<reference evidence="7 8" key="1">
    <citation type="journal article" date="2022" name="Nat. Ecol. Evol.">
        <title>A masculinizing supergene underlies an exaggerated male reproductive morph in a spider.</title>
        <authorList>
            <person name="Hendrickx F."/>
            <person name="De Corte Z."/>
            <person name="Sonet G."/>
            <person name="Van Belleghem S.M."/>
            <person name="Kostlbacher S."/>
            <person name="Vangestel C."/>
        </authorList>
    </citation>
    <scope>NUCLEOTIDE SEQUENCE [LARGE SCALE GENOMIC DNA]</scope>
    <source>
        <strain evidence="7">W744_W776</strain>
    </source>
</reference>
<dbReference type="SUPFAM" id="SSF51735">
    <property type="entry name" value="NAD(P)-binding Rossmann-fold domains"/>
    <property type="match status" value="1"/>
</dbReference>
<evidence type="ECO:0000259" key="5">
    <source>
        <dbReference type="Pfam" id="PF03015"/>
    </source>
</evidence>
<keyword evidence="4" id="KW-0560">Oxidoreductase</keyword>
<keyword evidence="4" id="KW-0472">Membrane</keyword>
<comment type="catalytic activity">
    <reaction evidence="4">
        <text>a long-chain fatty acyl-CoA + 2 NADPH + 2 H(+) = a long-chain primary fatty alcohol + 2 NADP(+) + CoA</text>
        <dbReference type="Rhea" id="RHEA:52716"/>
        <dbReference type="ChEBI" id="CHEBI:15378"/>
        <dbReference type="ChEBI" id="CHEBI:57287"/>
        <dbReference type="ChEBI" id="CHEBI:57783"/>
        <dbReference type="ChEBI" id="CHEBI:58349"/>
        <dbReference type="ChEBI" id="CHEBI:77396"/>
        <dbReference type="ChEBI" id="CHEBI:83139"/>
        <dbReference type="EC" id="1.2.1.84"/>
    </reaction>
</comment>
<dbReference type="CDD" id="cd09071">
    <property type="entry name" value="FAR_C"/>
    <property type="match status" value="1"/>
</dbReference>
<dbReference type="InterPro" id="IPR026055">
    <property type="entry name" value="FAR"/>
</dbReference>
<evidence type="ECO:0000256" key="2">
    <source>
        <dbReference type="ARBA" id="ARBA00022516"/>
    </source>
</evidence>
<evidence type="ECO:0000313" key="8">
    <source>
        <dbReference type="Proteomes" id="UP000827092"/>
    </source>
</evidence>
<dbReference type="EMBL" id="JAFNEN010000061">
    <property type="protein sequence ID" value="KAG8196978.1"/>
    <property type="molecule type" value="Genomic_DNA"/>
</dbReference>
<comment type="similarity">
    <text evidence="1 4">Belongs to the fatty acyl-CoA reductase family.</text>
</comment>
<dbReference type="Pfam" id="PF03015">
    <property type="entry name" value="Sterile"/>
    <property type="match status" value="1"/>
</dbReference>
<feature type="transmembrane region" description="Helical" evidence="4">
    <location>
        <begin position="475"/>
        <end position="496"/>
    </location>
</feature>
<keyword evidence="3 4" id="KW-0443">Lipid metabolism</keyword>
<comment type="function">
    <text evidence="4">Catalyzes the reduction of fatty acyl-CoA to fatty alcohols.</text>
</comment>
<keyword evidence="4" id="KW-0521">NADP</keyword>
<evidence type="ECO:0000313" key="7">
    <source>
        <dbReference type="EMBL" id="KAG8196978.1"/>
    </source>
</evidence>
<keyword evidence="8" id="KW-1185">Reference proteome</keyword>
<organism evidence="7 8">
    <name type="scientific">Oedothorax gibbosus</name>
    <dbReference type="NCBI Taxonomy" id="931172"/>
    <lineage>
        <taxon>Eukaryota</taxon>
        <taxon>Metazoa</taxon>
        <taxon>Ecdysozoa</taxon>
        <taxon>Arthropoda</taxon>
        <taxon>Chelicerata</taxon>
        <taxon>Arachnida</taxon>
        <taxon>Araneae</taxon>
        <taxon>Araneomorphae</taxon>
        <taxon>Entelegynae</taxon>
        <taxon>Araneoidea</taxon>
        <taxon>Linyphiidae</taxon>
        <taxon>Erigoninae</taxon>
        <taxon>Oedothorax</taxon>
    </lineage>
</organism>
<sequence>MSNEWIDKPILPRIKDFYEGKSVFITGATGYLGVVLLESLLRLCPGIERIYILVRPKRGVQPESRKEAIFEKLIFKTLRDTQPDVFNKVDVISGDVSQPELGMDEIGLQKILHNVTIVFHCAASISFLRPLSYILSHNAVGVVNTIELCHRLRNLEALVYTSTAFSNCNKLNTKIEERIYRLPYHSKKFIAVLRNGKESELEELMNQCLPRFPNYYTFSKNLAENIIEDSASDMPTAIVRPSMITNVWKEPVPGFVEDQSGLTALTIGVGKGFIRVIHGSPDARLDLVPVDVCAQVHLMAAMKVSLERSPNPLVINCSSVCVTTLGDYVTTMMKKVLVTPLPRTFRTPKSPKLIPNDFLYRMTAFYEHYIPAYFFDLFLKMAGSKIKLTEKYKFVEAAIQATNYFMIHSWDYERENLRKCFIDMQPEDKKMLGTSYDDCEFEKLVEHVITVNPFLFWTTDKKSKSERMRLANQRYYLTTIIQVVFLALVFGLLYIVGTQLYNLF</sequence>
<evidence type="ECO:0000256" key="1">
    <source>
        <dbReference type="ARBA" id="ARBA00005928"/>
    </source>
</evidence>
<dbReference type="Proteomes" id="UP000827092">
    <property type="component" value="Unassembled WGS sequence"/>
</dbReference>
<dbReference type="InterPro" id="IPR033640">
    <property type="entry name" value="FAR_C"/>
</dbReference>
<evidence type="ECO:0000256" key="3">
    <source>
        <dbReference type="ARBA" id="ARBA00023098"/>
    </source>
</evidence>
<protein>
    <recommendedName>
        <fullName evidence="4">Fatty acyl-CoA reductase</fullName>
        <ecNumber evidence="4">1.2.1.84</ecNumber>
    </recommendedName>
</protein>
<dbReference type="InterPro" id="IPR013120">
    <property type="entry name" value="FAR_NAD-bd"/>
</dbReference>
<dbReference type="AlphaFoldDB" id="A0AAV6VL99"/>
<dbReference type="InterPro" id="IPR036291">
    <property type="entry name" value="NAD(P)-bd_dom_sf"/>
</dbReference>
<dbReference type="CDD" id="cd05236">
    <property type="entry name" value="FAR-N_SDR_e"/>
    <property type="match status" value="1"/>
</dbReference>
<dbReference type="GO" id="GO:0080019">
    <property type="term" value="F:alcohol-forming very long-chain fatty acyl-CoA reductase activity"/>
    <property type="evidence" value="ECO:0007669"/>
    <property type="project" value="InterPro"/>
</dbReference>
<dbReference type="Gene3D" id="3.40.50.720">
    <property type="entry name" value="NAD(P)-binding Rossmann-like Domain"/>
    <property type="match status" value="1"/>
</dbReference>
<dbReference type="PANTHER" id="PTHR11011">
    <property type="entry name" value="MALE STERILITY PROTEIN 2-RELATED"/>
    <property type="match status" value="1"/>
</dbReference>
<feature type="domain" description="Fatty acyl-CoA reductase C-terminal" evidence="5">
    <location>
        <begin position="368"/>
        <end position="449"/>
    </location>
</feature>
<gene>
    <name evidence="7" type="ORF">JTE90_013128</name>
</gene>
<dbReference type="GO" id="GO:0005777">
    <property type="term" value="C:peroxisome"/>
    <property type="evidence" value="ECO:0007669"/>
    <property type="project" value="TreeGrafter"/>
</dbReference>
<dbReference type="GO" id="GO:0102965">
    <property type="term" value="F:alcohol-forming long-chain fatty acyl-CoA reductase activity"/>
    <property type="evidence" value="ECO:0007669"/>
    <property type="project" value="UniProtKB-EC"/>
</dbReference>
<evidence type="ECO:0000259" key="6">
    <source>
        <dbReference type="Pfam" id="PF07993"/>
    </source>
</evidence>
<keyword evidence="2 4" id="KW-0444">Lipid biosynthesis</keyword>
<accession>A0AAV6VL99</accession>
<dbReference type="EC" id="1.2.1.84" evidence="4"/>
<name>A0AAV6VL99_9ARAC</name>